<accession>A0A9P6JVI8</accession>
<proteinExistence type="predicted"/>
<evidence type="ECO:0000313" key="3">
    <source>
        <dbReference type="Proteomes" id="UP000807306"/>
    </source>
</evidence>
<keyword evidence="3" id="KW-1185">Reference proteome</keyword>
<dbReference type="PANTHER" id="PTHR31681:SF3">
    <property type="entry name" value="OS04G0690100 PROTEIN"/>
    <property type="match status" value="1"/>
</dbReference>
<comment type="caution">
    <text evidence="2">The sequence shown here is derived from an EMBL/GenBank/DDBJ whole genome shotgun (WGS) entry which is preliminary data.</text>
</comment>
<dbReference type="PANTHER" id="PTHR31681">
    <property type="entry name" value="C2H2-LIKE ZINC FINGER PROTEIN"/>
    <property type="match status" value="1"/>
</dbReference>
<organism evidence="2 3">
    <name type="scientific">Crepidotus variabilis</name>
    <dbReference type="NCBI Taxonomy" id="179855"/>
    <lineage>
        <taxon>Eukaryota</taxon>
        <taxon>Fungi</taxon>
        <taxon>Dikarya</taxon>
        <taxon>Basidiomycota</taxon>
        <taxon>Agaricomycotina</taxon>
        <taxon>Agaricomycetes</taxon>
        <taxon>Agaricomycetidae</taxon>
        <taxon>Agaricales</taxon>
        <taxon>Agaricineae</taxon>
        <taxon>Crepidotaceae</taxon>
        <taxon>Crepidotus</taxon>
    </lineage>
</organism>
<dbReference type="OrthoDB" id="9514740at2759"/>
<evidence type="ECO:0000259" key="1">
    <source>
        <dbReference type="Pfam" id="PF00644"/>
    </source>
</evidence>
<dbReference type="GO" id="GO:0003950">
    <property type="term" value="F:NAD+ poly-ADP-ribosyltransferase activity"/>
    <property type="evidence" value="ECO:0007669"/>
    <property type="project" value="InterPro"/>
</dbReference>
<evidence type="ECO:0000313" key="2">
    <source>
        <dbReference type="EMBL" id="KAF9533959.1"/>
    </source>
</evidence>
<sequence>MTTILDDFSLEHPDNKNFGKTRRLKALSSRSSEFVEVEKLFSKGWQHPDKKKPKVSRIFKILASAQDLNGYHTYRAAVASSPSVKDRSKNPANEQLLFHGTNRYCSLGEDAGKSRLCHLSRCYLCRIIRSSFDISKCGSKHKFRRFGHGVYTTACSSKADDYSKNGEENSQFRAVLVSRVVVGNPHKRRFNATELTEPPCGHHSVLGEPGGDLNYEETVVYDNDAIRPAYLVIYGDAPAFKGNFKSLVVNLFKTPLAS</sequence>
<dbReference type="Pfam" id="PF00644">
    <property type="entry name" value="PARP"/>
    <property type="match status" value="1"/>
</dbReference>
<reference evidence="2" key="1">
    <citation type="submission" date="2020-11" db="EMBL/GenBank/DDBJ databases">
        <authorList>
            <consortium name="DOE Joint Genome Institute"/>
            <person name="Ahrendt S."/>
            <person name="Riley R."/>
            <person name="Andreopoulos W."/>
            <person name="Labutti K."/>
            <person name="Pangilinan J."/>
            <person name="Ruiz-Duenas F.J."/>
            <person name="Barrasa J.M."/>
            <person name="Sanchez-Garcia M."/>
            <person name="Camarero S."/>
            <person name="Miyauchi S."/>
            <person name="Serrano A."/>
            <person name="Linde D."/>
            <person name="Babiker R."/>
            <person name="Drula E."/>
            <person name="Ayuso-Fernandez I."/>
            <person name="Pacheco R."/>
            <person name="Padilla G."/>
            <person name="Ferreira P."/>
            <person name="Barriuso J."/>
            <person name="Kellner H."/>
            <person name="Castanera R."/>
            <person name="Alfaro M."/>
            <person name="Ramirez L."/>
            <person name="Pisabarro A.G."/>
            <person name="Kuo A."/>
            <person name="Tritt A."/>
            <person name="Lipzen A."/>
            <person name="He G."/>
            <person name="Yan M."/>
            <person name="Ng V."/>
            <person name="Cullen D."/>
            <person name="Martin F."/>
            <person name="Rosso M.-N."/>
            <person name="Henrissat B."/>
            <person name="Hibbett D."/>
            <person name="Martinez A.T."/>
            <person name="Grigoriev I.V."/>
        </authorList>
    </citation>
    <scope>NUCLEOTIDE SEQUENCE</scope>
    <source>
        <strain evidence="2">CBS 506.95</strain>
    </source>
</reference>
<dbReference type="EMBL" id="MU157827">
    <property type="protein sequence ID" value="KAF9533959.1"/>
    <property type="molecule type" value="Genomic_DNA"/>
</dbReference>
<dbReference type="SUPFAM" id="SSF56399">
    <property type="entry name" value="ADP-ribosylation"/>
    <property type="match status" value="1"/>
</dbReference>
<dbReference type="AlphaFoldDB" id="A0A9P6JVI8"/>
<dbReference type="InterPro" id="IPR012317">
    <property type="entry name" value="Poly(ADP-ribose)pol_cat_dom"/>
</dbReference>
<feature type="domain" description="PARP catalytic" evidence="1">
    <location>
        <begin position="31"/>
        <end position="233"/>
    </location>
</feature>
<gene>
    <name evidence="2" type="ORF">CPB83DRAFT_844835</name>
</gene>
<protein>
    <recommendedName>
        <fullName evidence="1">PARP catalytic domain-containing protein</fullName>
    </recommendedName>
</protein>
<name>A0A9P6JVI8_9AGAR</name>
<dbReference type="Proteomes" id="UP000807306">
    <property type="component" value="Unassembled WGS sequence"/>
</dbReference>
<dbReference type="Gene3D" id="3.90.228.10">
    <property type="match status" value="1"/>
</dbReference>